<evidence type="ECO:0000313" key="4">
    <source>
        <dbReference type="EMBL" id="KAG5512093.1"/>
    </source>
</evidence>
<dbReference type="OrthoDB" id="265008at2759"/>
<dbReference type="Proteomes" id="UP000674318">
    <property type="component" value="Chromosome 2"/>
</dbReference>
<evidence type="ECO:0000256" key="2">
    <source>
        <dbReference type="SAM" id="MobiDB-lite"/>
    </source>
</evidence>
<accession>A0A836LMG8</accession>
<dbReference type="EMBL" id="JAFJZO010000002">
    <property type="protein sequence ID" value="KAG5512093.1"/>
    <property type="molecule type" value="Genomic_DNA"/>
</dbReference>
<feature type="zinc finger region" description="C3H1-type" evidence="1">
    <location>
        <begin position="732"/>
        <end position="760"/>
    </location>
</feature>
<feature type="domain" description="C3H1-type" evidence="3">
    <location>
        <begin position="732"/>
        <end position="760"/>
    </location>
</feature>
<feature type="region of interest" description="Disordered" evidence="2">
    <location>
        <begin position="1"/>
        <end position="50"/>
    </location>
</feature>
<organism evidence="4 5">
    <name type="scientific">Porcisia hertigi</name>
    <dbReference type="NCBI Taxonomy" id="2761500"/>
    <lineage>
        <taxon>Eukaryota</taxon>
        <taxon>Discoba</taxon>
        <taxon>Euglenozoa</taxon>
        <taxon>Kinetoplastea</taxon>
        <taxon>Metakinetoplastina</taxon>
        <taxon>Trypanosomatida</taxon>
        <taxon>Trypanosomatidae</taxon>
        <taxon>Leishmaniinae</taxon>
        <taxon>Porcisia</taxon>
    </lineage>
</organism>
<feature type="compositionally biased region" description="Low complexity" evidence="2">
    <location>
        <begin position="127"/>
        <end position="161"/>
    </location>
</feature>
<feature type="region of interest" description="Disordered" evidence="2">
    <location>
        <begin position="69"/>
        <end position="165"/>
    </location>
</feature>
<dbReference type="PANTHER" id="PTHR37562:SF5">
    <property type="entry name" value="C3H1-TYPE DOMAIN-CONTAINING PROTEIN"/>
    <property type="match status" value="1"/>
</dbReference>
<feature type="zinc finger region" description="C3H1-type" evidence="1">
    <location>
        <begin position="594"/>
        <end position="621"/>
    </location>
</feature>
<keyword evidence="1" id="KW-0479">Metal-binding</keyword>
<keyword evidence="1" id="KW-0862">Zinc</keyword>
<dbReference type="AlphaFoldDB" id="A0A836LMG8"/>
<dbReference type="InterPro" id="IPR000571">
    <property type="entry name" value="Znf_CCCH"/>
</dbReference>
<name>A0A836LMG8_9TRYP</name>
<evidence type="ECO:0000256" key="1">
    <source>
        <dbReference type="PROSITE-ProRule" id="PRU00723"/>
    </source>
</evidence>
<dbReference type="KEGG" id="phet:94293571"/>
<evidence type="ECO:0000313" key="5">
    <source>
        <dbReference type="Proteomes" id="UP000674318"/>
    </source>
</evidence>
<dbReference type="PANTHER" id="PTHR37562">
    <property type="entry name" value="C3H1-TYPE DOMAIN-CONTAINING PROTEIN-RELATED"/>
    <property type="match status" value="1"/>
</dbReference>
<reference evidence="4 5" key="1">
    <citation type="submission" date="2021-02" db="EMBL/GenBank/DDBJ databases">
        <title>Porcisia hertigi Genome sequencing and assembly.</title>
        <authorList>
            <person name="Almutairi H."/>
            <person name="Gatherer D."/>
        </authorList>
    </citation>
    <scope>NUCLEOTIDE SEQUENCE [LARGE SCALE GENOMIC DNA]</scope>
    <source>
        <strain evidence="4 5">C119</strain>
    </source>
</reference>
<dbReference type="SMART" id="SM00356">
    <property type="entry name" value="ZnF_C3H1"/>
    <property type="match status" value="2"/>
</dbReference>
<evidence type="ECO:0000259" key="3">
    <source>
        <dbReference type="PROSITE" id="PS50103"/>
    </source>
</evidence>
<keyword evidence="5" id="KW-1185">Reference proteome</keyword>
<keyword evidence="1" id="KW-0863">Zinc-finger</keyword>
<feature type="compositionally biased region" description="Polar residues" evidence="2">
    <location>
        <begin position="103"/>
        <end position="116"/>
    </location>
</feature>
<dbReference type="PROSITE" id="PS50103">
    <property type="entry name" value="ZF_C3H1"/>
    <property type="match status" value="2"/>
</dbReference>
<protein>
    <recommendedName>
        <fullName evidence="3">C3H1-type domain-containing protein</fullName>
    </recommendedName>
</protein>
<proteinExistence type="predicted"/>
<dbReference type="GO" id="GO:0008270">
    <property type="term" value="F:zinc ion binding"/>
    <property type="evidence" value="ECO:0007669"/>
    <property type="project" value="UniProtKB-KW"/>
</dbReference>
<comment type="caution">
    <text evidence="4">The sequence shown here is derived from an EMBL/GenBank/DDBJ whole genome shotgun (WGS) entry which is preliminary data.</text>
</comment>
<dbReference type="GeneID" id="94293571"/>
<gene>
    <name evidence="4" type="ORF">JKF63_07557</name>
</gene>
<feature type="domain" description="C3H1-type" evidence="3">
    <location>
        <begin position="594"/>
        <end position="621"/>
    </location>
</feature>
<sequence length="991" mass="103517">MEKVGNRYINPLTLDDDSGGPGWPQRHHSMGPKGTSPGSTRGGGGHTMALPSEALSPLCYATGVEGGRWMAGRSSQPRTSGFRGTARGVSSSSVGDEEDRLDVNTSSASRSTTSPQWRRHNPYRALSSATSTTTQSPCSGDSGTSLTTLPGSLTGLGSSASRRAPQHVSVILHPRACRGTAVSPSKCDVSHRPQQAASHLPDHLHHTSATPNTFQVGPGLSRASSAASRASSHYSCGNRPPSSAGCLPDVVDVVAGSTPSSGAFLMNNCRFRMNSYRQSVAASSSATTPRFYATPDHYFEETGGFAVEDDDAGATPGCDIRQRLTASRSSADEVDHHRRSFSDVRGYGTAGAASLLVGSAARDPLCSRVCTLSTIVPDGGAPFGGSHACGPDPMPPVGVPHTADGDTNSGHVWALPPQRSLRPANARSTISLITATKHSLHQDLSGVEANGGGDLPITPPNMDPGLMPLDSPEVAAVYHSHMNAYPPQQSISLHKWSSEPAAASPPAAAPTATLGFTVAQLTEMLEAHLARAPHGGDGGAAETSDEVRCPAGSQFSVYDSGMRQHYLINSEQVAVTRGAIKYVALNERYGNQTRFRFQLCNRYLHHRCTSAAECQYIHSLVVSTATQVHMNENSITTCGVRQMNPYELAGGRNTLDYSTIAAGIIFAVYPPNQLNSPPQFILSEHILQTEGAVQAYGAVVGGAAAAAAAGGGGAAAGGGGGGGATAGNESTIVRPRHCAHFQFKRMCNLGTSCHFIHSLIPFVQGIVNQPPLPPNVELNTLKTSVYGFVLRPGGIGGSGGSSSSNKRVCQRGGRAQVTEIQVPPSLSAEGIPSVWPHVVGGSQEAIPYPRMNGFYRPESNLAQGSSWLVPQNVNSAPVYAAGVPSYPMMLPMGSVESAARPTSTKPYSHGKRHGALLGFGTSAKAMNELPVKQEPPPLFVGIPSTVSPQSETQALLPPHHYLRQGWGTVAPAPFPNSGVSLQTQNTAAPIL</sequence>
<dbReference type="RefSeq" id="XP_067759926.1">
    <property type="nucleotide sequence ID" value="XM_067903494.1"/>
</dbReference>